<evidence type="ECO:0000256" key="1">
    <source>
        <dbReference type="ARBA" id="ARBA00008558"/>
    </source>
</evidence>
<dbReference type="RefSeq" id="WP_338238470.1">
    <property type="nucleotide sequence ID" value="NZ_BQKE01000002.1"/>
</dbReference>
<reference evidence="3 4" key="1">
    <citation type="submission" date="2021-12" db="EMBL/GenBank/DDBJ databases">
        <title>Genome sequencing of bacteria with rrn-lacking chromosome and rrn-plasmid.</title>
        <authorList>
            <person name="Anda M."/>
            <person name="Iwasaki W."/>
        </authorList>
    </citation>
    <scope>NUCLEOTIDE SEQUENCE [LARGE SCALE GENOMIC DNA]</scope>
    <source>
        <strain evidence="3 4">NBRC 15940</strain>
    </source>
</reference>
<evidence type="ECO:0000256" key="2">
    <source>
        <dbReference type="ARBA" id="ARBA00023235"/>
    </source>
</evidence>
<protein>
    <recommendedName>
        <fullName evidence="5">N-acylglucosamine 2-epimerase</fullName>
    </recommendedName>
</protein>
<evidence type="ECO:0008006" key="5">
    <source>
        <dbReference type="Google" id="ProtNLM"/>
    </source>
</evidence>
<evidence type="ECO:0000313" key="3">
    <source>
        <dbReference type="EMBL" id="GJM63285.1"/>
    </source>
</evidence>
<dbReference type="PROSITE" id="PS51257">
    <property type="entry name" value="PROKAR_LIPOPROTEIN"/>
    <property type="match status" value="1"/>
</dbReference>
<dbReference type="InterPro" id="IPR010819">
    <property type="entry name" value="AGE/CE"/>
</dbReference>
<organism evidence="3 4">
    <name type="scientific">Persicobacter diffluens</name>
    <dbReference type="NCBI Taxonomy" id="981"/>
    <lineage>
        <taxon>Bacteria</taxon>
        <taxon>Pseudomonadati</taxon>
        <taxon>Bacteroidota</taxon>
        <taxon>Cytophagia</taxon>
        <taxon>Cytophagales</taxon>
        <taxon>Persicobacteraceae</taxon>
        <taxon>Persicobacter</taxon>
    </lineage>
</organism>
<keyword evidence="2" id="KW-0413">Isomerase</keyword>
<name>A0AAN4W2G8_9BACT</name>
<dbReference type="InterPro" id="IPR012341">
    <property type="entry name" value="6hp_glycosidase-like_sf"/>
</dbReference>
<dbReference type="Proteomes" id="UP001310022">
    <property type="component" value="Unassembled WGS sequence"/>
</dbReference>
<dbReference type="InterPro" id="IPR008928">
    <property type="entry name" value="6-hairpin_glycosidase_sf"/>
</dbReference>
<dbReference type="Gene3D" id="1.50.10.10">
    <property type="match status" value="1"/>
</dbReference>
<dbReference type="SUPFAM" id="SSF48208">
    <property type="entry name" value="Six-hairpin glycosidases"/>
    <property type="match status" value="1"/>
</dbReference>
<sequence>MKIRISVIGFLLISLLACQREKAKPISKVYSNYLENLVGFFEEHAWDAERKVYLSEIDIAGKSMSNRVYNVAHSRMIYGLALASDYYEGNLERASELVQFQWKHLVNMEEGYFYPMVDEDNAHEPQIAWDVWQQAYGLCGLSEYYRKTGDAALLKKIHVMHDGFINRFHDEKNGGFWAIVDREGGVKGSKTLQSLMYPVTAYMGNLWQADVAHAASYEPYIRENLEIAAQSAWNAKTNWVNFKFDDAWNPCLLVDEENLCFTVSPGHNFQLASLFLRAKYFSFLEKETIGHYEELGRAILKATLAKPIYPEGNLANGFYSKVNPLTNEVLDDRKTWWQHAEAILALSLAGKEFEKERLLLESFFFNHFADTGRGGEYFYVTAENAPVIEEWKGSVGKSIYHSVEMIRFLMEQN</sequence>
<comment type="caution">
    <text evidence="3">The sequence shown here is derived from an EMBL/GenBank/DDBJ whole genome shotgun (WGS) entry which is preliminary data.</text>
</comment>
<gene>
    <name evidence="3" type="ORF">PEDI_38370</name>
</gene>
<keyword evidence="4" id="KW-1185">Reference proteome</keyword>
<comment type="similarity">
    <text evidence="1">Belongs to the N-acylglucosamine 2-epimerase family.</text>
</comment>
<dbReference type="GO" id="GO:0005975">
    <property type="term" value="P:carbohydrate metabolic process"/>
    <property type="evidence" value="ECO:0007669"/>
    <property type="project" value="InterPro"/>
</dbReference>
<dbReference type="Pfam" id="PF07221">
    <property type="entry name" value="GlcNAc_2-epim"/>
    <property type="match status" value="1"/>
</dbReference>
<dbReference type="EMBL" id="BQKE01000002">
    <property type="protein sequence ID" value="GJM63285.1"/>
    <property type="molecule type" value="Genomic_DNA"/>
</dbReference>
<accession>A0AAN4W2G8</accession>
<proteinExistence type="inferred from homology"/>
<dbReference type="GO" id="GO:0016853">
    <property type="term" value="F:isomerase activity"/>
    <property type="evidence" value="ECO:0007669"/>
    <property type="project" value="UniProtKB-KW"/>
</dbReference>
<evidence type="ECO:0000313" key="4">
    <source>
        <dbReference type="Proteomes" id="UP001310022"/>
    </source>
</evidence>
<dbReference type="AlphaFoldDB" id="A0AAN4W2G8"/>
<dbReference type="PANTHER" id="PTHR15108">
    <property type="entry name" value="N-ACYLGLUCOSAMINE-2-EPIMERASE"/>
    <property type="match status" value="1"/>
</dbReference>